<protein>
    <recommendedName>
        <fullName evidence="3">Cleavage/polyadenylation specificity factor A subunit C-terminal domain-containing protein</fullName>
    </recommendedName>
</protein>
<evidence type="ECO:0000313" key="2">
    <source>
        <dbReference type="Proteomes" id="UP000000709"/>
    </source>
</evidence>
<dbReference type="KEGG" id="spaa:SPAPADRAFT_62234"/>
<evidence type="ECO:0008006" key="3">
    <source>
        <dbReference type="Google" id="ProtNLM"/>
    </source>
</evidence>
<dbReference type="AlphaFoldDB" id="G3AQS7"/>
<sequence>MDIVAFNKLRYLVSGDSLGNIAVVNLLNEVIVCQFNLNDQINMIKSVKEEHPKLAIIATVSGGLYLLSESDSKIFESSGKKIMKNLEQFGTSVTHWKVLDKDIEELDDEFAPFDERVSTEFLGKLSCMENNQKVETFTSTYKQSYRHKQLLQDIHHQCHSL</sequence>
<dbReference type="EMBL" id="GL996503">
    <property type="protein sequence ID" value="EGW31624.1"/>
    <property type="molecule type" value="Genomic_DNA"/>
</dbReference>
<dbReference type="InParanoid" id="G3AQS7"/>
<keyword evidence="2" id="KW-1185">Reference proteome</keyword>
<dbReference type="HOGENOM" id="CLU_1644762_0_0_1"/>
<accession>G3AQS7</accession>
<gene>
    <name evidence="1" type="ORF">SPAPADRAFT_62234</name>
</gene>
<evidence type="ECO:0000313" key="1">
    <source>
        <dbReference type="EMBL" id="EGW31624.1"/>
    </source>
</evidence>
<proteinExistence type="predicted"/>
<name>G3AQS7_SPAPN</name>
<dbReference type="OrthoDB" id="433457at2759"/>
<dbReference type="Proteomes" id="UP000000709">
    <property type="component" value="Unassembled WGS sequence"/>
</dbReference>
<organism evidence="2">
    <name type="scientific">Spathaspora passalidarum (strain NRRL Y-27907 / 11-Y1)</name>
    <dbReference type="NCBI Taxonomy" id="619300"/>
    <lineage>
        <taxon>Eukaryota</taxon>
        <taxon>Fungi</taxon>
        <taxon>Dikarya</taxon>
        <taxon>Ascomycota</taxon>
        <taxon>Saccharomycotina</taxon>
        <taxon>Pichiomycetes</taxon>
        <taxon>Debaryomycetaceae</taxon>
        <taxon>Spathaspora</taxon>
    </lineage>
</organism>
<dbReference type="GeneID" id="18874226"/>
<dbReference type="RefSeq" id="XP_007376402.1">
    <property type="nucleotide sequence ID" value="XM_007376340.1"/>
</dbReference>
<reference evidence="1 2" key="1">
    <citation type="journal article" date="2011" name="Proc. Natl. Acad. Sci. U.S.A.">
        <title>Comparative genomics of xylose-fermenting fungi for enhanced biofuel production.</title>
        <authorList>
            <person name="Wohlbach D.J."/>
            <person name="Kuo A."/>
            <person name="Sato T.K."/>
            <person name="Potts K.M."/>
            <person name="Salamov A.A."/>
            <person name="LaButti K.M."/>
            <person name="Sun H."/>
            <person name="Clum A."/>
            <person name="Pangilinan J.L."/>
            <person name="Lindquist E.A."/>
            <person name="Lucas S."/>
            <person name="Lapidus A."/>
            <person name="Jin M."/>
            <person name="Gunawan C."/>
            <person name="Balan V."/>
            <person name="Dale B.E."/>
            <person name="Jeffries T.W."/>
            <person name="Zinkel R."/>
            <person name="Barry K.W."/>
            <person name="Grigoriev I.V."/>
            <person name="Gasch A.P."/>
        </authorList>
    </citation>
    <scope>NUCLEOTIDE SEQUENCE [LARGE SCALE GENOMIC DNA]</scope>
    <source>
        <strain evidence="2">NRRL Y-27907 / 11-Y1</strain>
    </source>
</reference>